<evidence type="ECO:0000256" key="1">
    <source>
        <dbReference type="SAM" id="Phobius"/>
    </source>
</evidence>
<protein>
    <submittedName>
        <fullName evidence="2">Unannotated protein</fullName>
    </submittedName>
</protein>
<reference evidence="2" key="1">
    <citation type="submission" date="2020-05" db="EMBL/GenBank/DDBJ databases">
        <authorList>
            <person name="Chiriac C."/>
            <person name="Salcher M."/>
            <person name="Ghai R."/>
            <person name="Kavagutti S V."/>
        </authorList>
    </citation>
    <scope>NUCLEOTIDE SEQUENCE</scope>
</reference>
<feature type="transmembrane region" description="Helical" evidence="1">
    <location>
        <begin position="6"/>
        <end position="31"/>
    </location>
</feature>
<dbReference type="Pfam" id="PF14584">
    <property type="entry name" value="DUF4446"/>
    <property type="match status" value="1"/>
</dbReference>
<keyword evidence="1" id="KW-0812">Transmembrane</keyword>
<evidence type="ECO:0000313" key="2">
    <source>
        <dbReference type="EMBL" id="CAB4684600.1"/>
    </source>
</evidence>
<keyword evidence="1" id="KW-0472">Membrane</keyword>
<dbReference type="EMBL" id="CAEZXP010000001">
    <property type="protein sequence ID" value="CAB4684600.1"/>
    <property type="molecule type" value="Genomic_DNA"/>
</dbReference>
<accession>A0A6J6NDH2</accession>
<dbReference type="AlphaFoldDB" id="A0A6J6NDH2"/>
<organism evidence="2">
    <name type="scientific">freshwater metagenome</name>
    <dbReference type="NCBI Taxonomy" id="449393"/>
    <lineage>
        <taxon>unclassified sequences</taxon>
        <taxon>metagenomes</taxon>
        <taxon>ecological metagenomes</taxon>
    </lineage>
</organism>
<sequence length="160" mass="17219">MHVGAATAAVIATVGLLVGFGGLALAWASWLKISRTRDAQKHVLGGNRRDVIDFAVSLQTRIDDLHRTVDEVAAGLARLDRRIDQSLTNVAVVRYDAYEDTGGHQSASMALLDSTRTGVVITAITGREHARIYVKDLERGVSAIPLSPEESDAVERAMGR</sequence>
<name>A0A6J6NDH2_9ZZZZ</name>
<gene>
    <name evidence="2" type="ORF">UFOPK2399_00190</name>
</gene>
<keyword evidence="1" id="KW-1133">Transmembrane helix</keyword>
<proteinExistence type="predicted"/>
<dbReference type="InterPro" id="IPR027981">
    <property type="entry name" value="DUF4446"/>
</dbReference>